<sequence length="377" mass="39944">MPLTGTQSKLLTGSQFKSLHQALVDAFDRVTLAMMLKFELDKQLSRIAGPDDIDAVVFKLIEKSEMQGWTLDLVRAARTTNPGNPKLFEVAQSLSVTSARDLPVAVAAMELEKIVRPGVPFQDPAALRSRLGRIELQVCSIEIDGIGFGSGVLVGPDYILTNQHVIANASATSTLACRFDFAASADGKVISQGVAVPARLEPVDSSPPSPNDPNLAIGDPTDDECDYALLKLGADIGNAPAGSGANPSAEPRGWVKLAAGLIEPGDPMFVLQHPQSPLDWKLQPLKLTMGAMLELVGGGRRLRHSANTLPGSSGSPCFSAAMSLVALHHAGGDDRYVRADFNQAIPIGKIIDRLTRQGVTPFWEASPPEGLTKGLSS</sequence>
<protein>
    <recommendedName>
        <fullName evidence="6">Serine protease</fullName>
        <ecNumber evidence="6">3.4.21.-</ecNumber>
    </recommendedName>
</protein>
<dbReference type="GO" id="GO:0006508">
    <property type="term" value="P:proteolysis"/>
    <property type="evidence" value="ECO:0007669"/>
    <property type="project" value="UniProtKB-KW"/>
</dbReference>
<dbReference type="GO" id="GO:0008236">
    <property type="term" value="F:serine-type peptidase activity"/>
    <property type="evidence" value="ECO:0007669"/>
    <property type="project" value="UniProtKB-KW"/>
</dbReference>
<comment type="caution">
    <text evidence="8">The sequence shown here is derived from an EMBL/GenBank/DDBJ whole genome shotgun (WGS) entry which is preliminary data.</text>
</comment>
<evidence type="ECO:0000256" key="2">
    <source>
        <dbReference type="ARBA" id="ARBA00022670"/>
    </source>
</evidence>
<dbReference type="SUPFAM" id="SSF50494">
    <property type="entry name" value="Trypsin-like serine proteases"/>
    <property type="match status" value="1"/>
</dbReference>
<keyword evidence="2 6" id="KW-0645">Protease</keyword>
<evidence type="ECO:0000256" key="1">
    <source>
        <dbReference type="ARBA" id="ARBA00008764"/>
    </source>
</evidence>
<evidence type="ECO:0000259" key="7">
    <source>
        <dbReference type="Pfam" id="PF19955"/>
    </source>
</evidence>
<dbReference type="Proteomes" id="UP000542353">
    <property type="component" value="Unassembled WGS sequence"/>
</dbReference>
<comment type="similarity">
    <text evidence="1 6">Belongs to the peptidase S1B family.</text>
</comment>
<feature type="domain" description="Effector-associated" evidence="7">
    <location>
        <begin position="11"/>
        <end position="94"/>
    </location>
</feature>
<evidence type="ECO:0000313" key="8">
    <source>
        <dbReference type="EMBL" id="MBB5048047.1"/>
    </source>
</evidence>
<accession>A0A7W8DZN6</accession>
<dbReference type="Pfam" id="PF19955">
    <property type="entry name" value="EAD1"/>
    <property type="match status" value="1"/>
</dbReference>
<dbReference type="AlphaFoldDB" id="A0A7W8DZN6"/>
<gene>
    <name evidence="8" type="ORF">HNR60_002808</name>
</gene>
<dbReference type="Pfam" id="PF13365">
    <property type="entry name" value="Trypsin_2"/>
    <property type="match status" value="1"/>
</dbReference>
<evidence type="ECO:0000313" key="9">
    <source>
        <dbReference type="Proteomes" id="UP000542353"/>
    </source>
</evidence>
<dbReference type="EMBL" id="JACHIH010000017">
    <property type="protein sequence ID" value="MBB5048047.1"/>
    <property type="molecule type" value="Genomic_DNA"/>
</dbReference>
<proteinExistence type="inferred from homology"/>
<evidence type="ECO:0000256" key="5">
    <source>
        <dbReference type="ARBA" id="ARBA00022825"/>
    </source>
</evidence>
<dbReference type="PRINTS" id="PR00839">
    <property type="entry name" value="V8PROTEASE"/>
</dbReference>
<dbReference type="InterPro" id="IPR043504">
    <property type="entry name" value="Peptidase_S1_PA_chymotrypsin"/>
</dbReference>
<evidence type="ECO:0000256" key="4">
    <source>
        <dbReference type="ARBA" id="ARBA00022801"/>
    </source>
</evidence>
<evidence type="ECO:0000256" key="6">
    <source>
        <dbReference type="RuleBase" id="RU004296"/>
    </source>
</evidence>
<dbReference type="RefSeq" id="WP_184258439.1">
    <property type="nucleotide sequence ID" value="NZ_JACHIH010000017.1"/>
</dbReference>
<dbReference type="InterPro" id="IPR009003">
    <property type="entry name" value="Peptidase_S1_PA"/>
</dbReference>
<dbReference type="InterPro" id="IPR045430">
    <property type="entry name" value="EAD1"/>
</dbReference>
<evidence type="ECO:0000256" key="3">
    <source>
        <dbReference type="ARBA" id="ARBA00022729"/>
    </source>
</evidence>
<keyword evidence="3" id="KW-0732">Signal</keyword>
<name>A0A7W8DZN6_9BRAD</name>
<dbReference type="InterPro" id="IPR008256">
    <property type="entry name" value="Peptidase_S1B"/>
</dbReference>
<keyword evidence="4 6" id="KW-0378">Hydrolase</keyword>
<dbReference type="Gene3D" id="2.40.10.10">
    <property type="entry name" value="Trypsin-like serine proteases"/>
    <property type="match status" value="2"/>
</dbReference>
<keyword evidence="5 6" id="KW-0720">Serine protease</keyword>
<reference evidence="8 9" key="1">
    <citation type="submission" date="2020-08" db="EMBL/GenBank/DDBJ databases">
        <title>Genomic Encyclopedia of Type Strains, Phase IV (KMG-IV): sequencing the most valuable type-strain genomes for metagenomic binning, comparative biology and taxonomic classification.</title>
        <authorList>
            <person name="Goeker M."/>
        </authorList>
    </citation>
    <scope>NUCLEOTIDE SEQUENCE [LARGE SCALE GENOMIC DNA]</scope>
    <source>
        <strain evidence="8 9">DSM 12706</strain>
    </source>
</reference>
<keyword evidence="9" id="KW-1185">Reference proteome</keyword>
<dbReference type="EC" id="3.4.21.-" evidence="6"/>
<organism evidence="8 9">
    <name type="scientific">Rhodopseudomonas rhenobacensis</name>
    <dbReference type="NCBI Taxonomy" id="87461"/>
    <lineage>
        <taxon>Bacteria</taxon>
        <taxon>Pseudomonadati</taxon>
        <taxon>Pseudomonadota</taxon>
        <taxon>Alphaproteobacteria</taxon>
        <taxon>Hyphomicrobiales</taxon>
        <taxon>Nitrobacteraceae</taxon>
        <taxon>Rhodopseudomonas</taxon>
    </lineage>
</organism>